<dbReference type="SMART" id="SM01360">
    <property type="entry name" value="A2M"/>
    <property type="match status" value="1"/>
</dbReference>
<evidence type="ECO:0000256" key="1">
    <source>
        <dbReference type="ARBA" id="ARBA00010556"/>
    </source>
</evidence>
<dbReference type="Pfam" id="PF17972">
    <property type="entry name" value="bMG5"/>
    <property type="match status" value="1"/>
</dbReference>
<dbReference type="SMART" id="SM01419">
    <property type="entry name" value="Thiol-ester_cl"/>
    <property type="match status" value="1"/>
</dbReference>
<dbReference type="InterPro" id="IPR041246">
    <property type="entry name" value="Bact_MG10"/>
</dbReference>
<dbReference type="CDD" id="cd02891">
    <property type="entry name" value="A2M_like"/>
    <property type="match status" value="1"/>
</dbReference>
<dbReference type="Proteomes" id="UP000606008">
    <property type="component" value="Unassembled WGS sequence"/>
</dbReference>
<dbReference type="Gene3D" id="1.50.10.20">
    <property type="match status" value="1"/>
</dbReference>
<protein>
    <submittedName>
        <fullName evidence="6">Alpha-2-macroglobulin family protein</fullName>
    </submittedName>
</protein>
<dbReference type="InterPro" id="IPR021868">
    <property type="entry name" value="Alpha_2_Macroglob_MG3"/>
</dbReference>
<evidence type="ECO:0000259" key="5">
    <source>
        <dbReference type="SMART" id="SM01360"/>
    </source>
</evidence>
<dbReference type="PANTHER" id="PTHR40094">
    <property type="entry name" value="ALPHA-2-MACROGLOBULIN HOMOLOG"/>
    <property type="match status" value="1"/>
</dbReference>
<comment type="similarity">
    <text evidence="1">Belongs to the protease inhibitor I39 (alpha-2-macroglobulin) family. Bacterial alpha-2-macroglobulin subfamily.</text>
</comment>
<dbReference type="Pfam" id="PF17973">
    <property type="entry name" value="bMG10"/>
    <property type="match status" value="1"/>
</dbReference>
<proteinExistence type="inferred from homology"/>
<feature type="domain" description="Alpha-2-macroglobulin bait region" evidence="4">
    <location>
        <begin position="962"/>
        <end position="1100"/>
    </location>
</feature>
<feature type="domain" description="Alpha-2-macroglobulin" evidence="5">
    <location>
        <begin position="1163"/>
        <end position="1252"/>
    </location>
</feature>
<dbReference type="Pfam" id="PF01835">
    <property type="entry name" value="MG2"/>
    <property type="match status" value="1"/>
</dbReference>
<keyword evidence="7" id="KW-1185">Reference proteome</keyword>
<dbReference type="InterPro" id="IPR008930">
    <property type="entry name" value="Terpenoid_cyclase/PrenylTrfase"/>
</dbReference>
<dbReference type="InterPro" id="IPR041462">
    <property type="entry name" value="Bact_A2M_MG6"/>
</dbReference>
<dbReference type="RefSeq" id="WP_166692399.1">
    <property type="nucleotide sequence ID" value="NZ_WAEL01000005.1"/>
</dbReference>
<accession>A0ABX0QJW0</accession>
<dbReference type="InterPro" id="IPR051802">
    <property type="entry name" value="YfhM-like"/>
</dbReference>
<dbReference type="EMBL" id="WAEL01000005">
    <property type="protein sequence ID" value="NID11347.1"/>
    <property type="molecule type" value="Genomic_DNA"/>
</dbReference>
<feature type="signal peptide" evidence="3">
    <location>
        <begin position="1"/>
        <end position="24"/>
    </location>
</feature>
<dbReference type="InterPro" id="IPR047565">
    <property type="entry name" value="Alpha-macroglob_thiol-ester_cl"/>
</dbReference>
<name>A0ABX0QJW0_9BACT</name>
<comment type="caution">
    <text evidence="6">The sequence shown here is derived from an EMBL/GenBank/DDBJ whole genome shotgun (WGS) entry which is preliminary data.</text>
</comment>
<keyword evidence="2 3" id="KW-0732">Signal</keyword>
<organism evidence="6 7">
    <name type="scientific">Fibrivirga algicola</name>
    <dbReference type="NCBI Taxonomy" id="2950420"/>
    <lineage>
        <taxon>Bacteria</taxon>
        <taxon>Pseudomonadati</taxon>
        <taxon>Bacteroidota</taxon>
        <taxon>Cytophagia</taxon>
        <taxon>Cytophagales</taxon>
        <taxon>Spirosomataceae</taxon>
        <taxon>Fibrivirga</taxon>
    </lineage>
</organism>
<dbReference type="InterPro" id="IPR011625">
    <property type="entry name" value="A2M_N_BRD"/>
</dbReference>
<feature type="chain" id="PRO_5047229388" evidence="3">
    <location>
        <begin position="25"/>
        <end position="1853"/>
    </location>
</feature>
<reference evidence="7" key="2">
    <citation type="submission" date="2023-07" db="EMBL/GenBank/DDBJ databases">
        <authorList>
            <person name="Jung D.-H."/>
        </authorList>
    </citation>
    <scope>NUCLEOTIDE SEQUENCE [LARGE SCALE GENOMIC DNA]</scope>
    <source>
        <strain evidence="7">JA-25</strain>
    </source>
</reference>
<dbReference type="Gene3D" id="2.60.40.3710">
    <property type="match status" value="1"/>
</dbReference>
<dbReference type="Pfam" id="PF00207">
    <property type="entry name" value="A2M"/>
    <property type="match status" value="1"/>
</dbReference>
<dbReference type="Pfam" id="PF11974">
    <property type="entry name" value="bMG3"/>
    <property type="match status" value="1"/>
</dbReference>
<evidence type="ECO:0000259" key="4">
    <source>
        <dbReference type="SMART" id="SM01359"/>
    </source>
</evidence>
<dbReference type="Pfam" id="PF17962">
    <property type="entry name" value="bMG6"/>
    <property type="match status" value="1"/>
</dbReference>
<dbReference type="InterPro" id="IPR001599">
    <property type="entry name" value="Macroglobln_a2"/>
</dbReference>
<evidence type="ECO:0000256" key="2">
    <source>
        <dbReference type="ARBA" id="ARBA00022729"/>
    </source>
</evidence>
<dbReference type="PANTHER" id="PTHR40094:SF1">
    <property type="entry name" value="UBIQUITIN DOMAIN-CONTAINING PROTEIN"/>
    <property type="match status" value="1"/>
</dbReference>
<evidence type="ECO:0000256" key="3">
    <source>
        <dbReference type="SAM" id="SignalP"/>
    </source>
</evidence>
<dbReference type="SUPFAM" id="SSF48239">
    <property type="entry name" value="Terpenoid cyclases/Protein prenyltransferases"/>
    <property type="match status" value="1"/>
</dbReference>
<sequence>MSFSASARLWLALLTVTLTLSHCARLSNTVSVVGQNFEDEIQQSQNLVFSFNKNVGPDGNGAQADVWESTPYITFKPAVKGQFKWTSPSELVFSPATAFDPATNYRAELSKELLRNATDKDLSVSGEEIEFHTPYLQLVGTETWWTRATGNGTGTSGQPVAKTRLRFNYPVSAAEVASRLGIKADEATVTAGPIQAQGDALSGGGLVVTLTDAPSADNEQPLILTVDKGVKVPNTAYTSTEAIEQTATLPTRAKLEVVDVQTGYANRQGTVRVVTTQTLQPTQNLSQYYTIQPALATTAELTDNGLLIKGDFNETDTYVITFTEAMRGVLNTKLDEPVTRDMFFGKMPAGLQFATKNALYLSSKGSRNVGLSITNVEKVQVKIARLYENNLLHYLKNNRYEAYVQQGSGENATWGPSGTYTYGNDEEGDLSSVLVDKTVQTSDLPKVRGVSALNLSIPEQGGGDRERPLRGAYLVSVQSKDEAYVSATQLVSISDIGLIARKTDTDLLVWANSIQSAEPLDGVEISLISSNNQSVYTLKTDGKGFVKFEKIQEKAPGFTIAMLTARTGDDFNFLHLTDTQVETSRFEVDGKCTNATGLNAFVYGDRNIYRPGETIHLNTVIRPEAGSKTTVAEVPLTVRVLMPNGSEYRVFRKVTDEQGSVQTDVPVDPAAVTGSYTVEVLNASNTLLTSQAISIEEFIPDRIKVDVKTAQESYKAGQTIVLSATAQNLFGPPASDRAYEVELQLKRRVFAPKGYGAYTFSIPAEATGVPTSFEKTLRQGRTNAAGQATESFPIPADYRDIGLLEAKLFVTVFDENGRPVNRLRRLDVQTQDVFYGIRLADTYLTTNTPLAVEVVGLNKDGQPQSAKAQVDVVRYDYQTVTEKQADGQIKYSSKRREKIVYTNTLSLGAKPMPFRYVPTVSGEYEVRVRRPGAVGYTAADFYAYGYGSTSASSFEVSTEGEVLMEFDKPSYETGDKVKVLFKAPFEGKILVTVERSGVLTHSWLTTENKAAEWTFSVDDEHLPNAYVTATLIRAMDGTDLPLTVAHGFASVAVTDPDTKLPVAIEAVAKSFSKTKQTIRVKTKANASVTVAVVDEGILQLKNFKTPDPHGYFFQKRALEVIPSDGYALLYPELSLRSRSSSGGDGYDLERRVNPLSNKRVQLVALWSGVLKATSSGEAEYTIDIPQFSGTLRVMAVAYKDNAFGSGEQGMTVSDPIVISPGIPRFLSPGDELNMPVNLSNTTSKAAGVVAKVTVSGPLQVVADSGRSVSQSLTVQPGRESRTTFRIRATGGVGPGDITVTVNAMGKTFVEKTDITVRPAAPLQKTTVAGVVAGGRTQALTLTGNFLPGTTRSSLTISRSPVVQYAKTLSYLLGYPHGCTEQTISKAFPQLYFADLTKTVRQGTVYFVRNGESDYNPATNIQQALQQIENRQLFNGGVTLWPGYNVEDPWATAYALHFMVEAEKAGFEANATVKSKLIDRLTTLTGNNRTETVSVMNEDGSRTDRTVASRTNLYGLYVLALAEKPNRAAMSVYKESAGTLLTTDGRYLLATTYARLGDQASSASLLPKQFADGTMGRETGDSYASPIRNVALVLSNLVDTDPDNLQIPTLARQLAGAVQQADYLNTQEAAFAFLALGKLAKQNANSTATATLTAAGKALGAFTGTDVTLRRLPTGQPLTLTAKGSGSLYYFGQSEGVPTSGMVLDEDRGLIVRRTYLSRDGAVQTRFKQNDLVVVKLTLSSQSGLPVKNVVLTDLLPAGFEVENPRLSGATAQNGTAEQRTLDWIKNASPIDYFDIRDDRVNYYLSVGGSETKTVYYMVRAVSKGRFIVGPAAADAMYNPELRSYNGAGRVVVE</sequence>
<evidence type="ECO:0000313" key="7">
    <source>
        <dbReference type="Proteomes" id="UP000606008"/>
    </source>
</evidence>
<evidence type="ECO:0000313" key="6">
    <source>
        <dbReference type="EMBL" id="NID11347.1"/>
    </source>
</evidence>
<dbReference type="InterPro" id="IPR041203">
    <property type="entry name" value="Bact_A2M_MG5"/>
</dbReference>
<gene>
    <name evidence="6" type="ORF">F7231_14320</name>
</gene>
<dbReference type="Pfam" id="PF07703">
    <property type="entry name" value="A2M_BRD"/>
    <property type="match status" value="1"/>
</dbReference>
<dbReference type="Gene3D" id="2.60.40.1930">
    <property type="match status" value="1"/>
</dbReference>
<dbReference type="SMART" id="SM01359">
    <property type="entry name" value="A2M_N_2"/>
    <property type="match status" value="1"/>
</dbReference>
<dbReference type="InterPro" id="IPR002890">
    <property type="entry name" value="MG2"/>
</dbReference>
<reference evidence="7" key="1">
    <citation type="submission" date="2019-09" db="EMBL/GenBank/DDBJ databases">
        <authorList>
            <person name="Jung D.-H."/>
        </authorList>
    </citation>
    <scope>NUCLEOTIDE SEQUENCE [LARGE SCALE GENOMIC DNA]</scope>
    <source>
        <strain evidence="7">JA-25</strain>
    </source>
</reference>